<dbReference type="Pfam" id="PF06458">
    <property type="entry name" value="MucBP"/>
    <property type="match status" value="1"/>
</dbReference>
<dbReference type="Proteomes" id="UP001589691">
    <property type="component" value="Unassembled WGS sequence"/>
</dbReference>
<evidence type="ECO:0000259" key="4">
    <source>
        <dbReference type="Pfam" id="PF06458"/>
    </source>
</evidence>
<name>A0ABV5WXB1_9LACO</name>
<organism evidence="5 6">
    <name type="scientific">Lactiplantibacillus modestisalitolerans</name>
    <dbReference type="NCBI Taxonomy" id="1457219"/>
    <lineage>
        <taxon>Bacteria</taxon>
        <taxon>Bacillati</taxon>
        <taxon>Bacillota</taxon>
        <taxon>Bacilli</taxon>
        <taxon>Lactobacillales</taxon>
        <taxon>Lactobacillaceae</taxon>
        <taxon>Lactiplantibacillus</taxon>
    </lineage>
</organism>
<evidence type="ECO:0000256" key="3">
    <source>
        <dbReference type="SAM" id="MobiDB-lite"/>
    </source>
</evidence>
<feature type="compositionally biased region" description="Polar residues" evidence="3">
    <location>
        <begin position="117"/>
        <end position="151"/>
    </location>
</feature>
<keyword evidence="1" id="KW-0732">Signal</keyword>
<dbReference type="PROSITE" id="PS51450">
    <property type="entry name" value="LRR"/>
    <property type="match status" value="1"/>
</dbReference>
<sequence length="1068" mass="114991">MRAIRDEKVRYKMYKSGKTWVIVGLTLSTGLLCNQLKVLAASDQVKVEEHRQLDAPSLPAIETVTVTPEPEAVTSAAVVAVSPQTDTSSQTVSSTPQTSTASQVATALSPTDADQPAQVSPQTDASSQSTELESAASTQVDAGTPNENATNAPASAAQTDTQTATSQPNQTTSAAGTDGTDLDSDAEKPISSATTEPISDGHAAPSAGSQSSLSAASSQATNTSGVGSDAVANLSAAQSAETSAASEAQGSLAAPVIPNEAPVTSMVAVPAEQLAESAINVGASAAPILTATEGTDSSTKALTTAEQADVSYYFPHDMDTWLPDENFRYILLQQLKKYGFQITSVDQIKPEMVSKLKEFQLDEQLQLDDRAYMEAVLNVASIWGVQYMVDLEKFDFTVSQKALDKWGYQGAQRRSKLLDITALRMKPKLKALIVRGTSVNRLSLDQLQILHNLEFVDLSNNQIASIDQLTDSLVDKGQSVIIADQMITEPNIKVHADPVTGKYVTTSYAVDMNGKRIPVKVGATATAKGHNLDAYTIEWDQLGQAGEFVMAWDIPAIASGINANTFSGSIVIPYETDLSYGNAQINFVDEQGNPVLPSIHFSAPIGVEMNCYEIERYYHYGTYLFDLMKAHEIEIIGDTEWKMTDELHVVTVVVRPAQSILHVLFVDQDGNAIPDDPVNMIEPADLEDMWEFYVVDESDYFKYVSAELDGKPLAVDENYKLEVMYTKPVHNLILTFKRKLGNVTLHYVDQNNQPIAEKEVVQGLLNTDFTITPQPIPGYKLVMTEGDLSGQFTGTDTGITFTYEKDEDFAAPGEPETPEQPGEPEQPSEPQEPETPEQPGEPQEPETPEQPGEPQEPETPEQPGEPQEPETPEQPGEPQEPETPEQPGEPEEPGQPGEPQEPEQPGESEQPGTSEQPTDSEQPAQPAPSDSTGAADQNNDSAPADDEAAQSQQADVLTDLDAGSQPVAVSAQHLNQLGAVLRPHFGESLLGHVVHTAANERLVDEKSAMAAAATSITAGAVTRDETTRDEATSKTLPQTDEQATSWARQLGLALLGLIGATYWFRKRQ</sequence>
<feature type="domain" description="MucBP" evidence="4">
    <location>
        <begin position="742"/>
        <end position="804"/>
    </location>
</feature>
<feature type="compositionally biased region" description="Acidic residues" evidence="3">
    <location>
        <begin position="879"/>
        <end position="892"/>
    </location>
</feature>
<dbReference type="PANTHER" id="PTHR10068:SF14">
    <property type="entry name" value="CELL WALL ADHESIN EAP1"/>
    <property type="match status" value="1"/>
</dbReference>
<feature type="compositionally biased region" description="Low complexity" evidence="3">
    <location>
        <begin position="203"/>
        <end position="220"/>
    </location>
</feature>
<dbReference type="InterPro" id="IPR001611">
    <property type="entry name" value="Leu-rich_rpt"/>
</dbReference>
<keyword evidence="2" id="KW-0677">Repeat</keyword>
<reference evidence="5 6" key="1">
    <citation type="submission" date="2024-09" db="EMBL/GenBank/DDBJ databases">
        <authorList>
            <person name="Sun Q."/>
            <person name="Mori K."/>
        </authorList>
    </citation>
    <scope>NUCLEOTIDE SEQUENCE [LARGE SCALE GENOMIC DNA]</scope>
    <source>
        <strain evidence="5 6">TBRC 4576</strain>
    </source>
</reference>
<evidence type="ECO:0000313" key="6">
    <source>
        <dbReference type="Proteomes" id="UP001589691"/>
    </source>
</evidence>
<evidence type="ECO:0000256" key="1">
    <source>
        <dbReference type="ARBA" id="ARBA00022729"/>
    </source>
</evidence>
<dbReference type="InterPro" id="IPR009459">
    <property type="entry name" value="MucBP_dom"/>
</dbReference>
<dbReference type="EMBL" id="JBHLZY010000025">
    <property type="protein sequence ID" value="MFB9770323.1"/>
    <property type="molecule type" value="Genomic_DNA"/>
</dbReference>
<dbReference type="InterPro" id="IPR032675">
    <property type="entry name" value="LRR_dom_sf"/>
</dbReference>
<dbReference type="Pfam" id="PF19258">
    <property type="entry name" value="KxYKxGKxW_sig"/>
    <property type="match status" value="1"/>
</dbReference>
<dbReference type="PANTHER" id="PTHR10068">
    <property type="entry name" value="BONE MARROW PROTEOGLYCAN"/>
    <property type="match status" value="1"/>
</dbReference>
<feature type="compositionally biased region" description="Low complexity" evidence="3">
    <location>
        <begin position="152"/>
        <end position="168"/>
    </location>
</feature>
<dbReference type="InterPro" id="IPR022263">
    <property type="entry name" value="KxYKxGKxW"/>
</dbReference>
<proteinExistence type="predicted"/>
<gene>
    <name evidence="5" type="ORF">ACFFLI_10665</name>
</gene>
<feature type="region of interest" description="Disordered" evidence="3">
    <location>
        <begin position="1021"/>
        <end position="1040"/>
    </location>
</feature>
<feature type="compositionally biased region" description="Polar residues" evidence="3">
    <location>
        <begin position="914"/>
        <end position="939"/>
    </location>
</feature>
<dbReference type="NCBIfam" id="TIGR01167">
    <property type="entry name" value="LPXTG_anchor"/>
    <property type="match status" value="1"/>
</dbReference>
<accession>A0ABV5WXB1</accession>
<dbReference type="RefSeq" id="WP_137642727.1">
    <property type="nucleotide sequence ID" value="NZ_BJEA01000010.1"/>
</dbReference>
<protein>
    <submittedName>
        <fullName evidence="5">MucBP domain-containing protein</fullName>
    </submittedName>
</protein>
<feature type="region of interest" description="Disordered" evidence="3">
    <location>
        <begin position="83"/>
        <end position="227"/>
    </location>
</feature>
<feature type="compositionally biased region" description="Low complexity" evidence="3">
    <location>
        <begin position="819"/>
        <end position="829"/>
    </location>
</feature>
<evidence type="ECO:0000313" key="5">
    <source>
        <dbReference type="EMBL" id="MFB9770323.1"/>
    </source>
</evidence>
<dbReference type="Gene3D" id="3.80.10.10">
    <property type="entry name" value="Ribonuclease Inhibitor"/>
    <property type="match status" value="1"/>
</dbReference>
<keyword evidence="6" id="KW-1185">Reference proteome</keyword>
<feature type="compositionally biased region" description="Basic and acidic residues" evidence="3">
    <location>
        <begin position="1022"/>
        <end position="1032"/>
    </location>
</feature>
<feature type="region of interest" description="Disordered" evidence="3">
    <location>
        <begin position="809"/>
        <end position="953"/>
    </location>
</feature>
<feature type="compositionally biased region" description="Low complexity" evidence="3">
    <location>
        <begin position="83"/>
        <end position="107"/>
    </location>
</feature>
<dbReference type="NCBIfam" id="TIGR03715">
    <property type="entry name" value="KxYKxGKxW"/>
    <property type="match status" value="1"/>
</dbReference>
<dbReference type="Gene3D" id="3.10.20.320">
    <property type="entry name" value="Putative peptidoglycan bound protein (lpxtg motif)"/>
    <property type="match status" value="1"/>
</dbReference>
<evidence type="ECO:0000256" key="2">
    <source>
        <dbReference type="ARBA" id="ARBA00022737"/>
    </source>
</evidence>
<comment type="caution">
    <text evidence="5">The sequence shown here is derived from an EMBL/GenBank/DDBJ whole genome shotgun (WGS) entry which is preliminary data.</text>
</comment>